<dbReference type="Pfam" id="PF10453">
    <property type="entry name" value="NUFIP1"/>
    <property type="match status" value="1"/>
</dbReference>
<evidence type="ECO:0000259" key="6">
    <source>
        <dbReference type="PROSITE" id="PS50103"/>
    </source>
</evidence>
<dbReference type="Gene3D" id="4.10.1000.10">
    <property type="entry name" value="Zinc finger, CCCH-type"/>
    <property type="match status" value="1"/>
</dbReference>
<keyword evidence="8" id="KW-1185">Reference proteome</keyword>
<protein>
    <recommendedName>
        <fullName evidence="6">C3H1-type domain-containing protein</fullName>
    </recommendedName>
</protein>
<dbReference type="InterPro" id="IPR000571">
    <property type="entry name" value="Znf_CCCH"/>
</dbReference>
<dbReference type="OrthoDB" id="273070at2759"/>
<dbReference type="InterPro" id="IPR019496">
    <property type="entry name" value="NUFIP1_cons_dom"/>
</dbReference>
<dbReference type="AlphaFoldDB" id="A0A058Z500"/>
<evidence type="ECO:0000256" key="1">
    <source>
        <dbReference type="ARBA" id="ARBA00022723"/>
    </source>
</evidence>
<evidence type="ECO:0000256" key="3">
    <source>
        <dbReference type="ARBA" id="ARBA00022833"/>
    </source>
</evidence>
<evidence type="ECO:0000256" key="5">
    <source>
        <dbReference type="SAM" id="MobiDB-lite"/>
    </source>
</evidence>
<name>A0A058Z500_FONAL</name>
<accession>A0A058Z500</accession>
<proteinExistence type="predicted"/>
<feature type="region of interest" description="Disordered" evidence="5">
    <location>
        <begin position="143"/>
        <end position="165"/>
    </location>
</feature>
<dbReference type="STRING" id="691883.A0A058Z500"/>
<keyword evidence="3 4" id="KW-0862">Zinc</keyword>
<dbReference type="GO" id="GO:0008270">
    <property type="term" value="F:zinc ion binding"/>
    <property type="evidence" value="ECO:0007669"/>
    <property type="project" value="UniProtKB-KW"/>
</dbReference>
<gene>
    <name evidence="7" type="ORF">H696_04393</name>
</gene>
<reference evidence="7" key="1">
    <citation type="submission" date="2013-04" db="EMBL/GenBank/DDBJ databases">
        <title>The Genome Sequence of Fonticula alba ATCC 38817.</title>
        <authorList>
            <consortium name="The Broad Institute Genomics Platform"/>
            <person name="Russ C."/>
            <person name="Cuomo C."/>
            <person name="Burger G."/>
            <person name="Gray M.W."/>
            <person name="Holland P.W.H."/>
            <person name="King N."/>
            <person name="Lang F.B.F."/>
            <person name="Roger A.J."/>
            <person name="Ruiz-Trillo I."/>
            <person name="Brown M."/>
            <person name="Walker B."/>
            <person name="Young S."/>
            <person name="Zeng Q."/>
            <person name="Gargeya S."/>
            <person name="Fitzgerald M."/>
            <person name="Haas B."/>
            <person name="Abouelleil A."/>
            <person name="Allen A.W."/>
            <person name="Alvarado L."/>
            <person name="Arachchi H.M."/>
            <person name="Berlin A.M."/>
            <person name="Chapman S.B."/>
            <person name="Gainer-Dewar J."/>
            <person name="Goldberg J."/>
            <person name="Griggs A."/>
            <person name="Gujja S."/>
            <person name="Hansen M."/>
            <person name="Howarth C."/>
            <person name="Imamovic A."/>
            <person name="Ireland A."/>
            <person name="Larimer J."/>
            <person name="McCowan C."/>
            <person name="Murphy C."/>
            <person name="Pearson M."/>
            <person name="Poon T.W."/>
            <person name="Priest M."/>
            <person name="Roberts A."/>
            <person name="Saif S."/>
            <person name="Shea T."/>
            <person name="Sisk P."/>
            <person name="Sykes S."/>
            <person name="Wortman J."/>
            <person name="Nusbaum C."/>
            <person name="Birren B."/>
        </authorList>
    </citation>
    <scope>NUCLEOTIDE SEQUENCE [LARGE SCALE GENOMIC DNA]</scope>
    <source>
        <strain evidence="7">ATCC 38817</strain>
    </source>
</reference>
<keyword evidence="2 4" id="KW-0863">Zinc-finger</keyword>
<sequence>MGPLDRARDASAPNPGTRSSLSPTGDLSDGPPHKPIDDEEDDEDDEDDGAEEEEEEDEEEDDNDDDDDDDDGEDGEDGAGDKSAKKARIESMKMEAIAYAAAAGYRIPKLDTPEAIEAWKAERRARWPTAARVEAKKAALEQAPVATTSGPSGAAEHPASAGPKQPTVRVCHFFRKGSCKRGNMCKFSHDLSADAKPRAGAPENAKSAAKARSARERSQPGGLIHQLMAVDMERTRFVAAQLLNRMIGDIM</sequence>
<feature type="domain" description="C3H1-type" evidence="6">
    <location>
        <begin position="165"/>
        <end position="192"/>
    </location>
</feature>
<evidence type="ECO:0000256" key="2">
    <source>
        <dbReference type="ARBA" id="ARBA00022771"/>
    </source>
</evidence>
<dbReference type="SUPFAM" id="SSF90229">
    <property type="entry name" value="CCCH zinc finger"/>
    <property type="match status" value="1"/>
</dbReference>
<feature type="compositionally biased region" description="Acidic residues" evidence="5">
    <location>
        <begin position="37"/>
        <end position="78"/>
    </location>
</feature>
<dbReference type="SMART" id="SM00356">
    <property type="entry name" value="ZnF_C3H1"/>
    <property type="match status" value="1"/>
</dbReference>
<dbReference type="Proteomes" id="UP000030693">
    <property type="component" value="Unassembled WGS sequence"/>
</dbReference>
<evidence type="ECO:0000256" key="4">
    <source>
        <dbReference type="PROSITE-ProRule" id="PRU00723"/>
    </source>
</evidence>
<evidence type="ECO:0000313" key="8">
    <source>
        <dbReference type="Proteomes" id="UP000030693"/>
    </source>
</evidence>
<dbReference type="EMBL" id="KB932207">
    <property type="protein sequence ID" value="KCV68973.1"/>
    <property type="molecule type" value="Genomic_DNA"/>
</dbReference>
<feature type="region of interest" description="Disordered" evidence="5">
    <location>
        <begin position="1"/>
        <end position="87"/>
    </location>
</feature>
<evidence type="ECO:0000313" key="7">
    <source>
        <dbReference type="EMBL" id="KCV68973.1"/>
    </source>
</evidence>
<organism evidence="7">
    <name type="scientific">Fonticula alba</name>
    <name type="common">Slime mold</name>
    <dbReference type="NCBI Taxonomy" id="691883"/>
    <lineage>
        <taxon>Eukaryota</taxon>
        <taxon>Rotosphaerida</taxon>
        <taxon>Fonticulaceae</taxon>
        <taxon>Fonticula</taxon>
    </lineage>
</organism>
<feature type="region of interest" description="Disordered" evidence="5">
    <location>
        <begin position="194"/>
        <end position="220"/>
    </location>
</feature>
<feature type="compositionally biased region" description="Polar residues" evidence="5">
    <location>
        <begin position="14"/>
        <end position="25"/>
    </location>
</feature>
<feature type="zinc finger region" description="C3H1-type" evidence="4">
    <location>
        <begin position="165"/>
        <end position="192"/>
    </location>
</feature>
<dbReference type="Pfam" id="PF00642">
    <property type="entry name" value="zf-CCCH"/>
    <property type="match status" value="1"/>
</dbReference>
<dbReference type="RefSeq" id="XP_009496544.1">
    <property type="nucleotide sequence ID" value="XM_009498269.1"/>
</dbReference>
<dbReference type="PROSITE" id="PS50103">
    <property type="entry name" value="ZF_C3H1"/>
    <property type="match status" value="1"/>
</dbReference>
<dbReference type="InterPro" id="IPR036855">
    <property type="entry name" value="Znf_CCCH_sf"/>
</dbReference>
<dbReference type="GeneID" id="20529118"/>
<keyword evidence="1 4" id="KW-0479">Metal-binding</keyword>